<keyword evidence="4" id="KW-1185">Reference proteome</keyword>
<dbReference type="InterPro" id="IPR013430">
    <property type="entry name" value="Toxin_antidote_HigA"/>
</dbReference>
<evidence type="ECO:0000313" key="3">
    <source>
        <dbReference type="EMBL" id="MVT26251.1"/>
    </source>
</evidence>
<dbReference type="RefSeq" id="WP_157323023.1">
    <property type="nucleotide sequence ID" value="NZ_BMFX01000004.1"/>
</dbReference>
<dbReference type="GO" id="GO:0003677">
    <property type="term" value="F:DNA binding"/>
    <property type="evidence" value="ECO:0007669"/>
    <property type="project" value="UniProtKB-KW"/>
</dbReference>
<sequence>MLNPVHPGEVIREDVLEELGLSVKDAAERLGVSRVALSRVLNARARISPELALRLEDAGVGSAKLWLDMQTAYDLAQRRNEVRPKVERLAAA</sequence>
<dbReference type="SUPFAM" id="SSF47413">
    <property type="entry name" value="lambda repressor-like DNA-binding domains"/>
    <property type="match status" value="1"/>
</dbReference>
<gene>
    <name evidence="3" type="ORF">GNZ21_07760</name>
</gene>
<comment type="caution">
    <text evidence="3">The sequence shown here is derived from an EMBL/GenBank/DDBJ whole genome shotgun (WGS) entry which is preliminary data.</text>
</comment>
<dbReference type="Pfam" id="PF01381">
    <property type="entry name" value="HTH_3"/>
    <property type="match status" value="1"/>
</dbReference>
<reference evidence="3 4" key="1">
    <citation type="submission" date="2019-12" db="EMBL/GenBank/DDBJ databases">
        <title>Nesterenkonia muleiensis sp. nov., a novel actinobacterium isolated from sap of Populus euphratica.</title>
        <authorList>
            <person name="Wang R."/>
        </authorList>
    </citation>
    <scope>NUCLEOTIDE SEQUENCE [LARGE SCALE GENOMIC DNA]</scope>
    <source>
        <strain evidence="3 4">F10</strain>
    </source>
</reference>
<dbReference type="InterPro" id="IPR001387">
    <property type="entry name" value="Cro/C1-type_HTH"/>
</dbReference>
<name>A0A7K1UJP4_9MICC</name>
<dbReference type="Gene3D" id="1.10.260.40">
    <property type="entry name" value="lambda repressor-like DNA-binding domains"/>
    <property type="match status" value="1"/>
</dbReference>
<dbReference type="EMBL" id="WRPM01000054">
    <property type="protein sequence ID" value="MVT26251.1"/>
    <property type="molecule type" value="Genomic_DNA"/>
</dbReference>
<dbReference type="PANTHER" id="PTHR36924">
    <property type="entry name" value="ANTITOXIN HIGA-1"/>
    <property type="match status" value="1"/>
</dbReference>
<dbReference type="PANTHER" id="PTHR36924:SF1">
    <property type="entry name" value="ANTITOXIN HIGA-1"/>
    <property type="match status" value="1"/>
</dbReference>
<accession>A0A7K1UJP4</accession>
<protein>
    <submittedName>
        <fullName evidence="3">HigA family addiction module antidote protein</fullName>
    </submittedName>
</protein>
<proteinExistence type="predicted"/>
<evidence type="ECO:0000259" key="2">
    <source>
        <dbReference type="PROSITE" id="PS50943"/>
    </source>
</evidence>
<evidence type="ECO:0000256" key="1">
    <source>
        <dbReference type="ARBA" id="ARBA00023125"/>
    </source>
</evidence>
<dbReference type="AlphaFoldDB" id="A0A7K1UJP4"/>
<keyword evidence="1" id="KW-0238">DNA-binding</keyword>
<dbReference type="CDD" id="cd00093">
    <property type="entry name" value="HTH_XRE"/>
    <property type="match status" value="1"/>
</dbReference>
<dbReference type="Proteomes" id="UP000460157">
    <property type="component" value="Unassembled WGS sequence"/>
</dbReference>
<evidence type="ECO:0000313" key="4">
    <source>
        <dbReference type="Proteomes" id="UP000460157"/>
    </source>
</evidence>
<organism evidence="3 4">
    <name type="scientific">Nesterenkonia alkaliphila</name>
    <dbReference type="NCBI Taxonomy" id="1463631"/>
    <lineage>
        <taxon>Bacteria</taxon>
        <taxon>Bacillati</taxon>
        <taxon>Actinomycetota</taxon>
        <taxon>Actinomycetes</taxon>
        <taxon>Micrococcales</taxon>
        <taxon>Micrococcaceae</taxon>
        <taxon>Nesterenkonia</taxon>
    </lineage>
</organism>
<feature type="domain" description="HTH cro/C1-type" evidence="2">
    <location>
        <begin position="17"/>
        <end position="58"/>
    </location>
</feature>
<dbReference type="OrthoDB" id="3174593at2"/>
<dbReference type="NCBIfam" id="TIGR02607">
    <property type="entry name" value="antidote_HigA"/>
    <property type="match status" value="1"/>
</dbReference>
<dbReference type="SMART" id="SM00530">
    <property type="entry name" value="HTH_XRE"/>
    <property type="match status" value="1"/>
</dbReference>
<dbReference type="PROSITE" id="PS50943">
    <property type="entry name" value="HTH_CROC1"/>
    <property type="match status" value="1"/>
</dbReference>
<dbReference type="InterPro" id="IPR010982">
    <property type="entry name" value="Lambda_DNA-bd_dom_sf"/>
</dbReference>